<keyword evidence="9 14" id="KW-1133">Transmembrane helix</keyword>
<keyword evidence="19" id="KW-1185">Reference proteome</keyword>
<dbReference type="InterPro" id="IPR008427">
    <property type="entry name" value="Extracellular_membr_CFEM_dom"/>
</dbReference>
<feature type="transmembrane region" description="Helical" evidence="14">
    <location>
        <begin position="175"/>
        <end position="196"/>
    </location>
</feature>
<keyword evidence="10 14" id="KW-0472">Membrane</keyword>
<reference evidence="18 19" key="1">
    <citation type="submission" date="2023-01" db="EMBL/GenBank/DDBJ databases">
        <title>Analysis of 21 Apiospora genomes using comparative genomics revels a genus with tremendous synthesis potential of carbohydrate active enzymes and secondary metabolites.</title>
        <authorList>
            <person name="Sorensen T."/>
        </authorList>
    </citation>
    <scope>NUCLEOTIDE SEQUENCE [LARGE SCALE GENOMIC DNA]</scope>
    <source>
        <strain evidence="18 19">CBS 114990</strain>
    </source>
</reference>
<dbReference type="EMBL" id="JAQQWN010000010">
    <property type="protein sequence ID" value="KAK8063073.1"/>
    <property type="molecule type" value="Genomic_DNA"/>
</dbReference>
<dbReference type="InterPro" id="IPR052337">
    <property type="entry name" value="SAT4-like"/>
</dbReference>
<evidence type="ECO:0000313" key="18">
    <source>
        <dbReference type="EMBL" id="KAK8063073.1"/>
    </source>
</evidence>
<evidence type="ECO:0000256" key="8">
    <source>
        <dbReference type="ARBA" id="ARBA00022729"/>
    </source>
</evidence>
<proteinExistence type="inferred from homology"/>
<keyword evidence="12" id="KW-0449">Lipoprotein</keyword>
<evidence type="ECO:0000256" key="4">
    <source>
        <dbReference type="ARBA" id="ARBA00010031"/>
    </source>
</evidence>
<keyword evidence="11" id="KW-1015">Disulfide bond</keyword>
<evidence type="ECO:0000256" key="12">
    <source>
        <dbReference type="ARBA" id="ARBA00023288"/>
    </source>
</evidence>
<feature type="transmembrane region" description="Helical" evidence="14">
    <location>
        <begin position="126"/>
        <end position="146"/>
    </location>
</feature>
<evidence type="ECO:0000256" key="6">
    <source>
        <dbReference type="ARBA" id="ARBA00022622"/>
    </source>
</evidence>
<dbReference type="Pfam" id="PF05730">
    <property type="entry name" value="CFEM"/>
    <property type="match status" value="1"/>
</dbReference>
<gene>
    <name evidence="18" type="ORF">PG997_015170</name>
</gene>
<keyword evidence="5" id="KW-0964">Secreted</keyword>
<dbReference type="PANTHER" id="PTHR33048:SF18">
    <property type="entry name" value="INTEGRAL MEMBRANE PROTEIN"/>
    <property type="match status" value="1"/>
</dbReference>
<feature type="domain" description="Rhodopsin" evidence="17">
    <location>
        <begin position="110"/>
        <end position="274"/>
    </location>
</feature>
<keyword evidence="6" id="KW-0336">GPI-anchor</keyword>
<feature type="chain" id="PRO_5047246733" description="Extracellular membrane protein CFEM domain-containing protein" evidence="15">
    <location>
        <begin position="22"/>
        <end position="278"/>
    </location>
</feature>
<dbReference type="Proteomes" id="UP001433268">
    <property type="component" value="Unassembled WGS sequence"/>
</dbReference>
<keyword evidence="8 15" id="KW-0732">Signal</keyword>
<evidence type="ECO:0000256" key="10">
    <source>
        <dbReference type="ARBA" id="ARBA00023136"/>
    </source>
</evidence>
<keyword evidence="6" id="KW-0325">Glycoprotein</keyword>
<dbReference type="GeneID" id="92052544"/>
<evidence type="ECO:0000256" key="2">
    <source>
        <dbReference type="ARBA" id="ARBA00004589"/>
    </source>
</evidence>
<feature type="signal peptide" evidence="15">
    <location>
        <begin position="1"/>
        <end position="21"/>
    </location>
</feature>
<feature type="transmembrane region" description="Helical" evidence="14">
    <location>
        <begin position="95"/>
        <end position="114"/>
    </location>
</feature>
<comment type="similarity">
    <text evidence="4">Belongs to the RBT5 family.</text>
</comment>
<feature type="transmembrane region" description="Helical" evidence="14">
    <location>
        <begin position="203"/>
        <end position="232"/>
    </location>
</feature>
<dbReference type="PANTHER" id="PTHR33048">
    <property type="entry name" value="PTH11-LIKE INTEGRAL MEMBRANE PROTEIN (AFU_ORTHOLOGUE AFUA_5G11245)"/>
    <property type="match status" value="1"/>
</dbReference>
<comment type="caution">
    <text evidence="18">The sequence shown here is derived from an EMBL/GenBank/DDBJ whole genome shotgun (WGS) entry which is preliminary data.</text>
</comment>
<dbReference type="PROSITE" id="PS51257">
    <property type="entry name" value="PROKAR_LIPOPROTEIN"/>
    <property type="match status" value="1"/>
</dbReference>
<evidence type="ECO:0000313" key="19">
    <source>
        <dbReference type="Proteomes" id="UP001433268"/>
    </source>
</evidence>
<evidence type="ECO:0000256" key="15">
    <source>
        <dbReference type="SAM" id="SignalP"/>
    </source>
</evidence>
<comment type="subcellular location">
    <subcellularLocation>
        <location evidence="2">Membrane</location>
        <topology evidence="2">Lipid-anchor</topology>
        <topology evidence="2">GPI-anchor</topology>
    </subcellularLocation>
    <subcellularLocation>
        <location evidence="1">Membrane</location>
        <topology evidence="1">Multi-pass membrane protein</topology>
    </subcellularLocation>
    <subcellularLocation>
        <location evidence="3">Secreted</location>
    </subcellularLocation>
</comment>
<sequence length="278" mass="31179">MWHGRGYILILATLIFSSCQASLIEYTKEIPKSIPASVCQTFTNETCICTDPGLLEAVTECASKSCEVLDQLKFAKIQEVACDKPQRIRSMVDEIGFSILDVVTLACILVRVFVRYHLTTTMEMDDWVVMAMVMVWAVFLGLGHYIRIVALGRDIWNVDPQTVTAVLRATFIDELFYTLVLSLCRVAVVMFLLRVFNLPRFRCLAWAVIGWIVLYAVGVITATVFQCIPLDFNWLGWTGQYPRQYKCIDVNALSFAAAGIGIAQDLAILVLPCPSSRI</sequence>
<protein>
    <recommendedName>
        <fullName evidence="20">Extracellular membrane protein CFEM domain-containing protein</fullName>
    </recommendedName>
</protein>
<evidence type="ECO:0000256" key="9">
    <source>
        <dbReference type="ARBA" id="ARBA00022989"/>
    </source>
</evidence>
<evidence type="ECO:0000256" key="5">
    <source>
        <dbReference type="ARBA" id="ARBA00022525"/>
    </source>
</evidence>
<accession>A0ABR1UVY3</accession>
<feature type="domain" description="CFEM" evidence="16">
    <location>
        <begin position="34"/>
        <end position="82"/>
    </location>
</feature>
<evidence type="ECO:0000256" key="1">
    <source>
        <dbReference type="ARBA" id="ARBA00004141"/>
    </source>
</evidence>
<evidence type="ECO:0000256" key="13">
    <source>
        <dbReference type="ARBA" id="ARBA00038359"/>
    </source>
</evidence>
<evidence type="ECO:0000256" key="3">
    <source>
        <dbReference type="ARBA" id="ARBA00004613"/>
    </source>
</evidence>
<keyword evidence="7 14" id="KW-0812">Transmembrane</keyword>
<dbReference type="RefSeq" id="XP_066661672.1">
    <property type="nucleotide sequence ID" value="XM_066819484.1"/>
</dbReference>
<evidence type="ECO:0008006" key="20">
    <source>
        <dbReference type="Google" id="ProtNLM"/>
    </source>
</evidence>
<dbReference type="Pfam" id="PF20684">
    <property type="entry name" value="Fung_rhodopsin"/>
    <property type="match status" value="1"/>
</dbReference>
<evidence type="ECO:0000256" key="11">
    <source>
        <dbReference type="ARBA" id="ARBA00023157"/>
    </source>
</evidence>
<name>A0ABR1UVY3_9PEZI</name>
<comment type="similarity">
    <text evidence="13">Belongs to the SAT4 family.</text>
</comment>
<evidence type="ECO:0000256" key="14">
    <source>
        <dbReference type="SAM" id="Phobius"/>
    </source>
</evidence>
<evidence type="ECO:0000259" key="16">
    <source>
        <dbReference type="Pfam" id="PF05730"/>
    </source>
</evidence>
<evidence type="ECO:0000256" key="7">
    <source>
        <dbReference type="ARBA" id="ARBA00022692"/>
    </source>
</evidence>
<organism evidence="18 19">
    <name type="scientific">Apiospora hydei</name>
    <dbReference type="NCBI Taxonomy" id="1337664"/>
    <lineage>
        <taxon>Eukaryota</taxon>
        <taxon>Fungi</taxon>
        <taxon>Dikarya</taxon>
        <taxon>Ascomycota</taxon>
        <taxon>Pezizomycotina</taxon>
        <taxon>Sordariomycetes</taxon>
        <taxon>Xylariomycetidae</taxon>
        <taxon>Amphisphaeriales</taxon>
        <taxon>Apiosporaceae</taxon>
        <taxon>Apiospora</taxon>
    </lineage>
</organism>
<dbReference type="InterPro" id="IPR049326">
    <property type="entry name" value="Rhodopsin_dom_fungi"/>
</dbReference>
<evidence type="ECO:0000259" key="17">
    <source>
        <dbReference type="Pfam" id="PF20684"/>
    </source>
</evidence>